<comment type="caution">
    <text evidence="1">The sequence shown here is derived from an EMBL/GenBank/DDBJ whole genome shotgun (WGS) entry which is preliminary data.</text>
</comment>
<protein>
    <submittedName>
        <fullName evidence="1">7171_t:CDS:1</fullName>
    </submittedName>
</protein>
<dbReference type="AlphaFoldDB" id="A0A9N9KDL4"/>
<accession>A0A9N9KDL4</accession>
<name>A0A9N9KDL4_9GLOM</name>
<gene>
    <name evidence="1" type="ORF">RFULGI_LOCUS19538</name>
</gene>
<evidence type="ECO:0000313" key="1">
    <source>
        <dbReference type="EMBL" id="CAG8819780.1"/>
    </source>
</evidence>
<evidence type="ECO:0000313" key="2">
    <source>
        <dbReference type="Proteomes" id="UP000789396"/>
    </source>
</evidence>
<feature type="non-terminal residue" evidence="1">
    <location>
        <position position="1"/>
    </location>
</feature>
<dbReference type="EMBL" id="CAJVPZ010098006">
    <property type="protein sequence ID" value="CAG8819780.1"/>
    <property type="molecule type" value="Genomic_DNA"/>
</dbReference>
<dbReference type="OrthoDB" id="2489304at2759"/>
<organism evidence="1 2">
    <name type="scientific">Racocetra fulgida</name>
    <dbReference type="NCBI Taxonomy" id="60492"/>
    <lineage>
        <taxon>Eukaryota</taxon>
        <taxon>Fungi</taxon>
        <taxon>Fungi incertae sedis</taxon>
        <taxon>Mucoromycota</taxon>
        <taxon>Glomeromycotina</taxon>
        <taxon>Glomeromycetes</taxon>
        <taxon>Diversisporales</taxon>
        <taxon>Gigasporaceae</taxon>
        <taxon>Racocetra</taxon>
    </lineage>
</organism>
<keyword evidence="2" id="KW-1185">Reference proteome</keyword>
<proteinExistence type="predicted"/>
<sequence length="51" mass="6210">RIEDFNKQRDTEPRLPRFECEGYILITIKRSHELAYIRIHHLLHPRPQSVS</sequence>
<feature type="non-terminal residue" evidence="1">
    <location>
        <position position="51"/>
    </location>
</feature>
<dbReference type="Proteomes" id="UP000789396">
    <property type="component" value="Unassembled WGS sequence"/>
</dbReference>
<reference evidence="1" key="1">
    <citation type="submission" date="2021-06" db="EMBL/GenBank/DDBJ databases">
        <authorList>
            <person name="Kallberg Y."/>
            <person name="Tangrot J."/>
            <person name="Rosling A."/>
        </authorList>
    </citation>
    <scope>NUCLEOTIDE SEQUENCE</scope>
    <source>
        <strain evidence="1">IN212</strain>
    </source>
</reference>